<dbReference type="InterPro" id="IPR035242">
    <property type="entry name" value="DUF5329"/>
</dbReference>
<reference evidence="2" key="1">
    <citation type="submission" date="2021-12" db="EMBL/GenBank/DDBJ databases">
        <authorList>
            <person name="Rodrigo-Torres L."/>
            <person name="Arahal R. D."/>
            <person name="Lucena T."/>
        </authorList>
    </citation>
    <scope>NUCLEOTIDE SEQUENCE</scope>
    <source>
        <strain evidence="2">CECT 8267</strain>
    </source>
</reference>
<dbReference type="EMBL" id="CAKLPX010000003">
    <property type="protein sequence ID" value="CAH0992314.1"/>
    <property type="molecule type" value="Genomic_DNA"/>
</dbReference>
<keyword evidence="1" id="KW-0732">Signal</keyword>
<dbReference type="Proteomes" id="UP000838100">
    <property type="component" value="Unassembled WGS sequence"/>
</dbReference>
<evidence type="ECO:0000313" key="3">
    <source>
        <dbReference type="Proteomes" id="UP000838100"/>
    </source>
</evidence>
<sequence>MRLIVLLLGLLMGGRVLAETAEPYQQEVEQLVAVLAQSGCEFERNGSRHSAADAADHMRLKLRRGGKYVSSAETFIERLATKSSWTGKAYIIDCPDDEPMASADWLRQRLTEMRATKNAAQ</sequence>
<dbReference type="Pfam" id="PF17263">
    <property type="entry name" value="DUF5329"/>
    <property type="match status" value="1"/>
</dbReference>
<feature type="chain" id="PRO_5047121667" description="Secreted protein" evidence="1">
    <location>
        <begin position="19"/>
        <end position="121"/>
    </location>
</feature>
<protein>
    <recommendedName>
        <fullName evidence="4">Secreted protein</fullName>
    </recommendedName>
</protein>
<evidence type="ECO:0000313" key="2">
    <source>
        <dbReference type="EMBL" id="CAH0992314.1"/>
    </source>
</evidence>
<evidence type="ECO:0000256" key="1">
    <source>
        <dbReference type="SAM" id="SignalP"/>
    </source>
</evidence>
<evidence type="ECO:0008006" key="4">
    <source>
        <dbReference type="Google" id="ProtNLM"/>
    </source>
</evidence>
<gene>
    <name evidence="2" type="ORF">SIN8267_02433</name>
</gene>
<name>A0ABN8EJQ1_9GAMM</name>
<keyword evidence="3" id="KW-1185">Reference proteome</keyword>
<feature type="signal peptide" evidence="1">
    <location>
        <begin position="1"/>
        <end position="18"/>
    </location>
</feature>
<dbReference type="RefSeq" id="WP_237445008.1">
    <property type="nucleotide sequence ID" value="NZ_CAKLPX010000003.1"/>
</dbReference>
<organism evidence="2 3">
    <name type="scientific">Sinobacterium norvegicum</name>
    <dbReference type="NCBI Taxonomy" id="1641715"/>
    <lineage>
        <taxon>Bacteria</taxon>
        <taxon>Pseudomonadati</taxon>
        <taxon>Pseudomonadota</taxon>
        <taxon>Gammaproteobacteria</taxon>
        <taxon>Cellvibrionales</taxon>
        <taxon>Spongiibacteraceae</taxon>
        <taxon>Sinobacterium</taxon>
    </lineage>
</organism>
<accession>A0ABN8EJQ1</accession>
<comment type="caution">
    <text evidence="2">The sequence shown here is derived from an EMBL/GenBank/DDBJ whole genome shotgun (WGS) entry which is preliminary data.</text>
</comment>
<proteinExistence type="predicted"/>